<evidence type="ECO:0000313" key="8">
    <source>
        <dbReference type="EMBL" id="KAF0695115.1"/>
    </source>
</evidence>
<dbReference type="GO" id="GO:0015293">
    <property type="term" value="F:symporter activity"/>
    <property type="evidence" value="ECO:0007669"/>
    <property type="project" value="UniProtKB-UniRule"/>
</dbReference>
<dbReference type="GO" id="GO:0005886">
    <property type="term" value="C:plasma membrane"/>
    <property type="evidence" value="ECO:0007669"/>
    <property type="project" value="UniProtKB-SubCell"/>
</dbReference>
<dbReference type="InterPro" id="IPR036458">
    <property type="entry name" value="Na:dicarbo_symporter_sf"/>
</dbReference>
<reference evidence="9 10" key="1">
    <citation type="submission" date="2019-03" db="EMBL/GenBank/DDBJ databases">
        <authorList>
            <person name="Gaulin E."/>
            <person name="Dumas B."/>
        </authorList>
    </citation>
    <scope>NUCLEOTIDE SEQUENCE [LARGE SCALE GENOMIC DNA]</scope>
    <source>
        <strain evidence="9">CBS 568.67</strain>
    </source>
</reference>
<dbReference type="InterPro" id="IPR001991">
    <property type="entry name" value="Na-dicarboxylate_symporter"/>
</dbReference>
<feature type="transmembrane region" description="Helical" evidence="7">
    <location>
        <begin position="274"/>
        <end position="293"/>
    </location>
</feature>
<evidence type="ECO:0000256" key="1">
    <source>
        <dbReference type="ARBA" id="ARBA00004651"/>
    </source>
</evidence>
<evidence type="ECO:0000256" key="2">
    <source>
        <dbReference type="ARBA" id="ARBA00022448"/>
    </source>
</evidence>
<comment type="subcellular location">
    <subcellularLocation>
        <location evidence="1">Cell membrane</location>
        <topology evidence="1">Multi-pass membrane protein</topology>
    </subcellularLocation>
    <subcellularLocation>
        <location evidence="7">Membrane</location>
        <topology evidence="7">Multi-pass membrane protein</topology>
    </subcellularLocation>
</comment>
<evidence type="ECO:0000256" key="3">
    <source>
        <dbReference type="ARBA" id="ARBA00022475"/>
    </source>
</evidence>
<protein>
    <recommendedName>
        <fullName evidence="7">Amino acid transporter</fullName>
    </recommendedName>
</protein>
<feature type="transmembrane region" description="Helical" evidence="7">
    <location>
        <begin position="358"/>
        <end position="383"/>
    </location>
</feature>
<dbReference type="Proteomes" id="UP000332933">
    <property type="component" value="Unassembled WGS sequence"/>
</dbReference>
<keyword evidence="7" id="KW-0769">Symport</keyword>
<name>A0A485L1Y4_9STRA</name>
<keyword evidence="5 7" id="KW-1133">Transmembrane helix</keyword>
<sequence>MILYPQQQPPLLSHRVSSVAHSTHTSAPSVHTHSEHASFLRIAADITSPPPKPKSETKARLKNWYLGAPGTLLGAALGLLLGYVVTTDPIYETLRDWDFRYGKTAEKCLLQLGFLYLRAVSCVMFPLTITNLTLVSAEITTSKRLSRVGGRVVVCSFFTSALVVSLGVFVAVSLADFFEGRKFSFRLAPFAFGCPSGNATYVQVNKKTHALFCAPTKEKSLQKLGFLLNDTDKLWELAPTVNQFVDFGSVAREVLNVVFRVAPTNFSKASNANLVQLVLYALAFGVAVGLSNRDAKTNTPMLVLRELVAIFETMTSWVVLFTPLALIPLVAGPIYAGTHNAFGGMSKDFPQGNDIVHVLYYTAAYVGVAAFHALVVLPILLVVSTCSNPFRLLWRMKEALAYAFGTSSSRKSLPVLRSSYDRAMGRSTQSKSCFVLQVGASLNMSGGALYIAMSLVWLFYNAGLKDFFTPTKMVLAGVISTIGSYAVAPVRNGGIAAVIVAYAMLTGLPTPYAFNFLLLAECIVDPISTLLNAWSNVVVTRIVERTFN</sequence>
<dbReference type="Pfam" id="PF00375">
    <property type="entry name" value="SDF"/>
    <property type="match status" value="1"/>
</dbReference>
<feature type="transmembrane region" description="Helical" evidence="7">
    <location>
        <begin position="495"/>
        <end position="514"/>
    </location>
</feature>
<dbReference type="AlphaFoldDB" id="A0A485L1Y4"/>
<organism evidence="9 10">
    <name type="scientific">Aphanomyces stellatus</name>
    <dbReference type="NCBI Taxonomy" id="120398"/>
    <lineage>
        <taxon>Eukaryota</taxon>
        <taxon>Sar</taxon>
        <taxon>Stramenopiles</taxon>
        <taxon>Oomycota</taxon>
        <taxon>Saprolegniomycetes</taxon>
        <taxon>Saprolegniales</taxon>
        <taxon>Verrucalvaceae</taxon>
        <taxon>Aphanomyces</taxon>
    </lineage>
</organism>
<keyword evidence="10" id="KW-1185">Reference proteome</keyword>
<evidence type="ECO:0000313" key="9">
    <source>
        <dbReference type="EMBL" id="VFT90880.1"/>
    </source>
</evidence>
<evidence type="ECO:0000256" key="6">
    <source>
        <dbReference type="ARBA" id="ARBA00023136"/>
    </source>
</evidence>
<reference evidence="8" key="2">
    <citation type="submission" date="2019-06" db="EMBL/GenBank/DDBJ databases">
        <title>Genomics analysis of Aphanomyces spp. identifies a new class of oomycete effector associated with host adaptation.</title>
        <authorList>
            <person name="Gaulin E."/>
        </authorList>
    </citation>
    <scope>NUCLEOTIDE SEQUENCE</scope>
    <source>
        <strain evidence="8">CBS 578.67</strain>
    </source>
</reference>
<proteinExistence type="inferred from homology"/>
<evidence type="ECO:0000313" key="10">
    <source>
        <dbReference type="Proteomes" id="UP000332933"/>
    </source>
</evidence>
<evidence type="ECO:0000256" key="5">
    <source>
        <dbReference type="ARBA" id="ARBA00022989"/>
    </source>
</evidence>
<keyword evidence="4 7" id="KW-0812">Transmembrane</keyword>
<feature type="transmembrane region" description="Helical" evidence="7">
    <location>
        <begin position="314"/>
        <end position="338"/>
    </location>
</feature>
<dbReference type="PANTHER" id="PTHR42865">
    <property type="entry name" value="PROTON/GLUTAMATE-ASPARTATE SYMPORTER"/>
    <property type="match status" value="1"/>
</dbReference>
<feature type="transmembrane region" description="Helical" evidence="7">
    <location>
        <begin position="64"/>
        <end position="85"/>
    </location>
</feature>
<feature type="transmembrane region" description="Helical" evidence="7">
    <location>
        <begin position="472"/>
        <end position="488"/>
    </location>
</feature>
<dbReference type="EMBL" id="CAADRA010005527">
    <property type="protein sequence ID" value="VFT90880.1"/>
    <property type="molecule type" value="Genomic_DNA"/>
</dbReference>
<evidence type="ECO:0000256" key="4">
    <source>
        <dbReference type="ARBA" id="ARBA00022692"/>
    </source>
</evidence>
<comment type="similarity">
    <text evidence="7">Belongs to the dicarboxylate/amino acid:cation symporter (DAACS) (TC 2.A.23) family.</text>
</comment>
<dbReference type="Gene3D" id="1.10.3860.10">
    <property type="entry name" value="Sodium:dicarboxylate symporter"/>
    <property type="match status" value="1"/>
</dbReference>
<dbReference type="PRINTS" id="PR00173">
    <property type="entry name" value="EDTRNSPORT"/>
</dbReference>
<dbReference type="PANTHER" id="PTHR42865:SF7">
    <property type="entry name" value="PROTON_GLUTAMATE-ASPARTATE SYMPORTER"/>
    <property type="match status" value="1"/>
</dbReference>
<keyword evidence="3" id="KW-1003">Cell membrane</keyword>
<feature type="transmembrane region" description="Helical" evidence="7">
    <location>
        <begin position="115"/>
        <end position="140"/>
    </location>
</feature>
<evidence type="ECO:0000256" key="7">
    <source>
        <dbReference type="RuleBase" id="RU361216"/>
    </source>
</evidence>
<feature type="transmembrane region" description="Helical" evidence="7">
    <location>
        <begin position="434"/>
        <end position="460"/>
    </location>
</feature>
<dbReference type="SUPFAM" id="SSF118215">
    <property type="entry name" value="Proton glutamate symport protein"/>
    <property type="match status" value="2"/>
</dbReference>
<keyword evidence="2 7" id="KW-0813">Transport</keyword>
<keyword evidence="6 7" id="KW-0472">Membrane</keyword>
<feature type="transmembrane region" description="Helical" evidence="7">
    <location>
        <begin position="152"/>
        <end position="175"/>
    </location>
</feature>
<accession>A0A485L1Y4</accession>
<dbReference type="OrthoDB" id="5877963at2759"/>
<dbReference type="EMBL" id="VJMH01005506">
    <property type="protein sequence ID" value="KAF0695115.1"/>
    <property type="molecule type" value="Genomic_DNA"/>
</dbReference>
<gene>
    <name evidence="9" type="primary">Aste57867_14051</name>
    <name evidence="8" type="ORF">As57867_014000</name>
    <name evidence="9" type="ORF">ASTE57867_14051</name>
</gene>